<protein>
    <submittedName>
        <fullName evidence="7">C40 family peptidase</fullName>
    </submittedName>
</protein>
<reference evidence="7 8" key="1">
    <citation type="submission" date="2023-02" db="EMBL/GenBank/DDBJ databases">
        <authorList>
            <person name="Olszewska D."/>
        </authorList>
    </citation>
    <scope>NUCLEOTIDE SEQUENCE [LARGE SCALE GENOMIC DNA]</scope>
    <source>
        <strain evidence="7 8">FDU301</strain>
    </source>
</reference>
<proteinExistence type="inferred from homology"/>
<dbReference type="PANTHER" id="PTHR47053:SF3">
    <property type="entry name" value="GAMMA-D-GLUTAMYL-L-LYSINE DIPEPTIDYL-PEPTIDASE"/>
    <property type="match status" value="1"/>
</dbReference>
<evidence type="ECO:0000256" key="4">
    <source>
        <dbReference type="ARBA" id="ARBA00022807"/>
    </source>
</evidence>
<dbReference type="Gene3D" id="3.90.1720.10">
    <property type="entry name" value="endopeptidase domain like (from Nostoc punctiforme)"/>
    <property type="match status" value="1"/>
</dbReference>
<sequence length="339" mass="37516">MNIKRWLLTATTVILATFGVSAVPAVHASEEKETAYIDVAAATLWTAPNILREVDAPSATNPVDMKKWTTSMNLKQKQQLSSDGMLETQALYGNKVTVLDEQGDWVKVAVDGQPTSRNELGYPGWMPTKQLTYSKRYEQYAKKPFVMVTAPTTYLYHSPSLKKKGIEVSYNTRLPLLAKSKSAYKVLKPNGKTAWISTKAGKIYASQKDIPVPTGTELVESGKAFLNLPYLWAGMSGFGFDCSGFTFTMYQSHGITIPRDSGPQSRAGKPVDMNNLQPGDLLFFAYNQGKGSVHHVAMYAGDGMMIHSPNSERTVEIIPLNTKGYIEEYAGARRYLPYQ</sequence>
<dbReference type="Proteomes" id="UP001213771">
    <property type="component" value="Unassembled WGS sequence"/>
</dbReference>
<comment type="similarity">
    <text evidence="1">Belongs to the peptidase C40 family.</text>
</comment>
<accession>A0ABD4WL88</accession>
<dbReference type="RefSeq" id="WP_274588425.1">
    <property type="nucleotide sequence ID" value="NZ_JARAOX010000039.1"/>
</dbReference>
<dbReference type="InterPro" id="IPR051202">
    <property type="entry name" value="Peptidase_C40"/>
</dbReference>
<evidence type="ECO:0000256" key="1">
    <source>
        <dbReference type="ARBA" id="ARBA00007074"/>
    </source>
</evidence>
<dbReference type="GO" id="GO:0008234">
    <property type="term" value="F:cysteine-type peptidase activity"/>
    <property type="evidence" value="ECO:0007669"/>
    <property type="project" value="UniProtKB-KW"/>
</dbReference>
<feature type="domain" description="NlpC/P60" evidence="6">
    <location>
        <begin position="212"/>
        <end position="336"/>
    </location>
</feature>
<dbReference type="PANTHER" id="PTHR47053">
    <property type="entry name" value="MUREIN DD-ENDOPEPTIDASE MEPH-RELATED"/>
    <property type="match status" value="1"/>
</dbReference>
<evidence type="ECO:0000259" key="6">
    <source>
        <dbReference type="PROSITE" id="PS51935"/>
    </source>
</evidence>
<keyword evidence="4" id="KW-0788">Thiol protease</keyword>
<dbReference type="Gene3D" id="2.30.30.40">
    <property type="entry name" value="SH3 Domains"/>
    <property type="match status" value="2"/>
</dbReference>
<name>A0ABD4WL88_PRIMG</name>
<evidence type="ECO:0000313" key="7">
    <source>
        <dbReference type="EMBL" id="MDD9780971.1"/>
    </source>
</evidence>
<feature type="chain" id="PRO_5044839014" evidence="5">
    <location>
        <begin position="23"/>
        <end position="339"/>
    </location>
</feature>
<dbReference type="Pfam" id="PF23795">
    <property type="entry name" value="SH3_YKFC_2nd"/>
    <property type="match status" value="1"/>
</dbReference>
<gene>
    <name evidence="7" type="ORF">PVE99_00490</name>
</gene>
<dbReference type="PROSITE" id="PS51935">
    <property type="entry name" value="NLPC_P60"/>
    <property type="match status" value="1"/>
</dbReference>
<feature type="signal peptide" evidence="5">
    <location>
        <begin position="1"/>
        <end position="22"/>
    </location>
</feature>
<dbReference type="InterPro" id="IPR057812">
    <property type="entry name" value="SH3_YKFC_2nd"/>
</dbReference>
<evidence type="ECO:0000313" key="8">
    <source>
        <dbReference type="Proteomes" id="UP001213771"/>
    </source>
</evidence>
<dbReference type="SUPFAM" id="SSF54001">
    <property type="entry name" value="Cysteine proteinases"/>
    <property type="match status" value="1"/>
</dbReference>
<evidence type="ECO:0000256" key="2">
    <source>
        <dbReference type="ARBA" id="ARBA00022670"/>
    </source>
</evidence>
<dbReference type="Pfam" id="PF00877">
    <property type="entry name" value="NLPC_P60"/>
    <property type="match status" value="1"/>
</dbReference>
<evidence type="ECO:0000256" key="3">
    <source>
        <dbReference type="ARBA" id="ARBA00022801"/>
    </source>
</evidence>
<keyword evidence="2" id="KW-0645">Protease</keyword>
<dbReference type="Pfam" id="PF18348">
    <property type="entry name" value="SH3_16"/>
    <property type="match status" value="1"/>
</dbReference>
<keyword evidence="5" id="KW-0732">Signal</keyword>
<dbReference type="GO" id="GO:0006508">
    <property type="term" value="P:proteolysis"/>
    <property type="evidence" value="ECO:0007669"/>
    <property type="project" value="UniProtKB-KW"/>
</dbReference>
<dbReference type="InterPro" id="IPR000064">
    <property type="entry name" value="NLP_P60_dom"/>
</dbReference>
<comment type="caution">
    <text evidence="7">The sequence shown here is derived from an EMBL/GenBank/DDBJ whole genome shotgun (WGS) entry which is preliminary data.</text>
</comment>
<dbReference type="EMBL" id="JARAOX010000039">
    <property type="protein sequence ID" value="MDD9780971.1"/>
    <property type="molecule type" value="Genomic_DNA"/>
</dbReference>
<dbReference type="InterPro" id="IPR041382">
    <property type="entry name" value="SH3_16"/>
</dbReference>
<organism evidence="7 8">
    <name type="scientific">Priestia megaterium</name>
    <name type="common">Bacillus megaterium</name>
    <dbReference type="NCBI Taxonomy" id="1404"/>
    <lineage>
        <taxon>Bacteria</taxon>
        <taxon>Bacillati</taxon>
        <taxon>Bacillota</taxon>
        <taxon>Bacilli</taxon>
        <taxon>Bacillales</taxon>
        <taxon>Bacillaceae</taxon>
        <taxon>Priestia</taxon>
    </lineage>
</organism>
<dbReference type="InterPro" id="IPR038765">
    <property type="entry name" value="Papain-like_cys_pep_sf"/>
</dbReference>
<evidence type="ECO:0000256" key="5">
    <source>
        <dbReference type="SAM" id="SignalP"/>
    </source>
</evidence>
<keyword evidence="3" id="KW-0378">Hydrolase</keyword>
<dbReference type="AlphaFoldDB" id="A0ABD4WL88"/>